<comment type="caution">
    <text evidence="1">The sequence shown here is derived from an EMBL/GenBank/DDBJ whole genome shotgun (WGS) entry which is preliminary data.</text>
</comment>
<sequence>MSNMISNLQSSKHRLYRLATAAIYGFTIGGFQFRHPIPPEICHVCSLVLSFVMNNPAAENVLSASADVGGIVFKASPSFIIFDDRFSVESNSSVFTIFVQIKSLAS</sequence>
<accession>A0A4Y2DB68</accession>
<evidence type="ECO:0000313" key="1">
    <source>
        <dbReference type="EMBL" id="GBM14033.1"/>
    </source>
</evidence>
<dbReference type="AlphaFoldDB" id="A0A4Y2DB68"/>
<gene>
    <name evidence="1" type="ORF">AVEN_209930_1</name>
</gene>
<protein>
    <submittedName>
        <fullName evidence="1">Uncharacterized protein</fullName>
    </submittedName>
</protein>
<organism evidence="1 2">
    <name type="scientific">Araneus ventricosus</name>
    <name type="common">Orbweaver spider</name>
    <name type="synonym">Epeira ventricosa</name>
    <dbReference type="NCBI Taxonomy" id="182803"/>
    <lineage>
        <taxon>Eukaryota</taxon>
        <taxon>Metazoa</taxon>
        <taxon>Ecdysozoa</taxon>
        <taxon>Arthropoda</taxon>
        <taxon>Chelicerata</taxon>
        <taxon>Arachnida</taxon>
        <taxon>Araneae</taxon>
        <taxon>Araneomorphae</taxon>
        <taxon>Entelegynae</taxon>
        <taxon>Araneoidea</taxon>
        <taxon>Araneidae</taxon>
        <taxon>Araneus</taxon>
    </lineage>
</organism>
<evidence type="ECO:0000313" key="2">
    <source>
        <dbReference type="Proteomes" id="UP000499080"/>
    </source>
</evidence>
<dbReference type="Proteomes" id="UP000499080">
    <property type="component" value="Unassembled WGS sequence"/>
</dbReference>
<keyword evidence="2" id="KW-1185">Reference proteome</keyword>
<proteinExistence type="predicted"/>
<reference evidence="1 2" key="1">
    <citation type="journal article" date="2019" name="Sci. Rep.">
        <title>Orb-weaving spider Araneus ventricosus genome elucidates the spidroin gene catalogue.</title>
        <authorList>
            <person name="Kono N."/>
            <person name="Nakamura H."/>
            <person name="Ohtoshi R."/>
            <person name="Moran D.A.P."/>
            <person name="Shinohara A."/>
            <person name="Yoshida Y."/>
            <person name="Fujiwara M."/>
            <person name="Mori M."/>
            <person name="Tomita M."/>
            <person name="Arakawa K."/>
        </authorList>
    </citation>
    <scope>NUCLEOTIDE SEQUENCE [LARGE SCALE GENOMIC DNA]</scope>
</reference>
<dbReference type="EMBL" id="BGPR01000338">
    <property type="protein sequence ID" value="GBM14033.1"/>
    <property type="molecule type" value="Genomic_DNA"/>
</dbReference>
<name>A0A4Y2DB68_ARAVE</name>